<evidence type="ECO:0000259" key="3">
    <source>
        <dbReference type="Pfam" id="PF03061"/>
    </source>
</evidence>
<dbReference type="InterPro" id="IPR029069">
    <property type="entry name" value="HotDog_dom_sf"/>
</dbReference>
<dbReference type="GO" id="GO:0047617">
    <property type="term" value="F:fatty acyl-CoA hydrolase activity"/>
    <property type="evidence" value="ECO:0007669"/>
    <property type="project" value="InterPro"/>
</dbReference>
<dbReference type="SUPFAM" id="SSF54637">
    <property type="entry name" value="Thioesterase/thiol ester dehydrase-isomerase"/>
    <property type="match status" value="2"/>
</dbReference>
<evidence type="ECO:0000256" key="2">
    <source>
        <dbReference type="ARBA" id="ARBA00022801"/>
    </source>
</evidence>
<dbReference type="AlphaFoldDB" id="A0A6J6IG25"/>
<sequence length="285" mass="29705">MAGFNMGEGIGVAMYLAMPILEIGDGTAPLPHTRGEFAVQDHLVDSDGRLGTGLLASIADSIGGMTSGLACLPDWIVTTNLTLRRAPDALAGPRGTGSLTLDTRILRRGRSSVVGRTDVTDQAGNPVATTWMTCAVLTPAGGPPPFTRPVRLDHREVPDDPVFRTSPEEFFALGAGERPGIAVLDVSDRLRNPWGILHGGSVAVVLDAAARSLVADVPAPARTPGVIATDLVIHYLSPGRVGPVHAVAEAIGTRGAEVTVRISVRDHGADDRLMALAIATVRTDL</sequence>
<keyword evidence="2" id="KW-0378">Hydrolase</keyword>
<dbReference type="InterPro" id="IPR006683">
    <property type="entry name" value="Thioestr_dom"/>
</dbReference>
<organism evidence="4">
    <name type="scientific">freshwater metagenome</name>
    <dbReference type="NCBI Taxonomy" id="449393"/>
    <lineage>
        <taxon>unclassified sequences</taxon>
        <taxon>metagenomes</taxon>
        <taxon>ecological metagenomes</taxon>
    </lineage>
</organism>
<dbReference type="PANTHER" id="PTHR21660:SF1">
    <property type="entry name" value="ACYL-COENZYME A THIOESTERASE 13"/>
    <property type="match status" value="1"/>
</dbReference>
<name>A0A6J6IG25_9ZZZZ</name>
<protein>
    <submittedName>
        <fullName evidence="4">Unannotated protein</fullName>
    </submittedName>
</protein>
<accession>A0A6J6IG25</accession>
<evidence type="ECO:0000256" key="1">
    <source>
        <dbReference type="ARBA" id="ARBA00008324"/>
    </source>
</evidence>
<dbReference type="Gene3D" id="3.10.129.10">
    <property type="entry name" value="Hotdog Thioesterase"/>
    <property type="match status" value="2"/>
</dbReference>
<comment type="similarity">
    <text evidence="1">Belongs to the thioesterase PaaI family.</text>
</comment>
<feature type="domain" description="Thioesterase" evidence="3">
    <location>
        <begin position="195"/>
        <end position="266"/>
    </location>
</feature>
<reference evidence="4" key="1">
    <citation type="submission" date="2020-05" db="EMBL/GenBank/DDBJ databases">
        <authorList>
            <person name="Chiriac C."/>
            <person name="Salcher M."/>
            <person name="Ghai R."/>
            <person name="Kavagutti S V."/>
        </authorList>
    </citation>
    <scope>NUCLEOTIDE SEQUENCE</scope>
</reference>
<dbReference type="PANTHER" id="PTHR21660">
    <property type="entry name" value="THIOESTERASE SUPERFAMILY MEMBER-RELATED"/>
    <property type="match status" value="1"/>
</dbReference>
<evidence type="ECO:0000313" key="4">
    <source>
        <dbReference type="EMBL" id="CAB4621408.1"/>
    </source>
</evidence>
<dbReference type="Pfam" id="PF03061">
    <property type="entry name" value="4HBT"/>
    <property type="match status" value="1"/>
</dbReference>
<proteinExistence type="inferred from homology"/>
<dbReference type="EMBL" id="CAEZUP010000104">
    <property type="protein sequence ID" value="CAB4621408.1"/>
    <property type="molecule type" value="Genomic_DNA"/>
</dbReference>
<gene>
    <name evidence="4" type="ORF">UFOPK1835_01813</name>
</gene>
<dbReference type="CDD" id="cd03443">
    <property type="entry name" value="PaaI_thioesterase"/>
    <property type="match status" value="2"/>
</dbReference>
<dbReference type="InterPro" id="IPR039298">
    <property type="entry name" value="ACOT13"/>
</dbReference>